<dbReference type="InterPro" id="IPR003313">
    <property type="entry name" value="AraC-bd"/>
</dbReference>
<dbReference type="SMART" id="SM00342">
    <property type="entry name" value="HTH_ARAC"/>
    <property type="match status" value="1"/>
</dbReference>
<dbReference type="EMBL" id="JABWQP020000001">
    <property type="protein sequence ID" value="MBV4484431.1"/>
    <property type="molecule type" value="Genomic_DNA"/>
</dbReference>
<dbReference type="Pfam" id="PF12833">
    <property type="entry name" value="HTH_18"/>
    <property type="match status" value="1"/>
</dbReference>
<dbReference type="GO" id="GO:0005737">
    <property type="term" value="C:cytoplasm"/>
    <property type="evidence" value="ECO:0007669"/>
    <property type="project" value="UniProtKB-SubCell"/>
</dbReference>
<reference evidence="8" key="2">
    <citation type="submission" date="2020-07" db="EMBL/GenBank/DDBJ databases">
        <authorList>
            <person name="Lood C."/>
            <person name="Girard L."/>
        </authorList>
    </citation>
    <scope>NUCLEOTIDE SEQUENCE</scope>
    <source>
        <strain evidence="8">SWRI153</strain>
    </source>
</reference>
<dbReference type="RefSeq" id="WP_186528096.1">
    <property type="nucleotide sequence ID" value="NZ_JABWQP020000001.1"/>
</dbReference>
<evidence type="ECO:0000259" key="7">
    <source>
        <dbReference type="PROSITE" id="PS01124"/>
    </source>
</evidence>
<dbReference type="EMBL" id="JABWQP010000001">
    <property type="protein sequence ID" value="MBC3340050.1"/>
    <property type="molecule type" value="Genomic_DNA"/>
</dbReference>
<protein>
    <submittedName>
        <fullName evidence="8">AraC family transcriptional regulator</fullName>
    </submittedName>
</protein>
<reference evidence="8 10" key="1">
    <citation type="journal article" date="2020" name="Microorganisms">
        <title>Reliable Identification of Environmental Pseudomonas Isolates Using the rpoD Gene.</title>
        <authorList>
            <consortium name="The Broad Institute Genome Sequencing Platform"/>
            <person name="Girard L."/>
            <person name="Lood C."/>
            <person name="Rokni-Zadeh H."/>
            <person name="van Noort V."/>
            <person name="Lavigne R."/>
            <person name="De Mot R."/>
        </authorList>
    </citation>
    <scope>NUCLEOTIDE SEQUENCE</scope>
    <source>
        <strain evidence="8 10">SWRI153</strain>
    </source>
</reference>
<comment type="subcellular location">
    <subcellularLocation>
        <location evidence="1">Cytoplasm</location>
    </subcellularLocation>
</comment>
<dbReference type="PRINTS" id="PR00032">
    <property type="entry name" value="HTHARAC"/>
</dbReference>
<dbReference type="GO" id="GO:0009893">
    <property type="term" value="P:positive regulation of metabolic process"/>
    <property type="evidence" value="ECO:0007669"/>
    <property type="project" value="UniProtKB-ARBA"/>
</dbReference>
<dbReference type="InterPro" id="IPR018060">
    <property type="entry name" value="HTH_AraC"/>
</dbReference>
<accession>A0A923EY87</accession>
<dbReference type="PROSITE" id="PS00041">
    <property type="entry name" value="HTH_ARAC_FAMILY_1"/>
    <property type="match status" value="1"/>
</dbReference>
<dbReference type="PANTHER" id="PTHR46796">
    <property type="entry name" value="HTH-TYPE TRANSCRIPTIONAL ACTIVATOR RHAS-RELATED"/>
    <property type="match status" value="1"/>
</dbReference>
<reference evidence="9" key="3">
    <citation type="submission" date="2021-06" db="EMBL/GenBank/DDBJ databases">
        <title>Updating the genus Pseudomonas: Description of 43 new species and partition of the Pseudomonas putida group.</title>
        <authorList>
            <person name="Girard L."/>
            <person name="Lood C."/>
            <person name="Vandamme P."/>
            <person name="Rokni-Zadeh H."/>
            <person name="Van Noort V."/>
            <person name="Hofte M."/>
            <person name="Lavigne R."/>
            <person name="De Mot R."/>
        </authorList>
    </citation>
    <scope>NUCLEOTIDE SEQUENCE</scope>
    <source>
        <strain evidence="9">SWRI153</strain>
    </source>
</reference>
<dbReference type="Gene3D" id="2.60.120.10">
    <property type="entry name" value="Jelly Rolls"/>
    <property type="match status" value="1"/>
</dbReference>
<comment type="function">
    <text evidence="6">Regulatory protein of the TOL plasmid xyl operons. XylS activates the xylXYZLTEGFJQKIH operon required for the degradation of toluene, m-xylene and p-xylene.</text>
</comment>
<dbReference type="InterPro" id="IPR009057">
    <property type="entry name" value="Homeodomain-like_sf"/>
</dbReference>
<dbReference type="SUPFAM" id="SSF46689">
    <property type="entry name" value="Homeodomain-like"/>
    <property type="match status" value="2"/>
</dbReference>
<dbReference type="InterPro" id="IPR037923">
    <property type="entry name" value="HTH-like"/>
</dbReference>
<evidence type="ECO:0000313" key="8">
    <source>
        <dbReference type="EMBL" id="MBC3340050.1"/>
    </source>
</evidence>
<dbReference type="GO" id="GO:0003700">
    <property type="term" value="F:DNA-binding transcription factor activity"/>
    <property type="evidence" value="ECO:0007669"/>
    <property type="project" value="InterPro"/>
</dbReference>
<dbReference type="PANTHER" id="PTHR46796:SF2">
    <property type="entry name" value="TRANSCRIPTIONAL REGULATORY PROTEIN"/>
    <property type="match status" value="1"/>
</dbReference>
<proteinExistence type="predicted"/>
<dbReference type="AlphaFoldDB" id="A0A923EY87"/>
<sequence length="277" mass="31180">MRHAAAKNPEKAPRFWRDDALPFIEARAIADGREVCYARHSHAHFSIGAITAGRSTYVHEQAQTEVVAGTVVLMNPGDVHACNPIDDEPWSYVMLYVETPWLTDLQHQLGFAVDLEFRRFAETHLADAELFGKLMALYDVLVDDQPEALAKQSAAVEFFSDLQSRLNPADQPTREPNFKLERAADFIREHCTEVLSLDAICAAAQLSPSYLIRAFKQRYGMTPHAFLVNQRIQFAREQLRSGRLIADVALEAGFADQAHFQRAFKQHLAATPGQYRG</sequence>
<dbReference type="InterPro" id="IPR050204">
    <property type="entry name" value="AraC_XylS_family_regulators"/>
</dbReference>
<dbReference type="SUPFAM" id="SSF51215">
    <property type="entry name" value="Regulatory protein AraC"/>
    <property type="match status" value="1"/>
</dbReference>
<dbReference type="Proteomes" id="UP000648816">
    <property type="component" value="Unassembled WGS sequence"/>
</dbReference>
<dbReference type="PROSITE" id="PS01124">
    <property type="entry name" value="HTH_ARAC_FAMILY_2"/>
    <property type="match status" value="1"/>
</dbReference>
<keyword evidence="10" id="KW-1185">Reference proteome</keyword>
<keyword evidence="3" id="KW-0238">DNA-binding</keyword>
<dbReference type="Pfam" id="PF02311">
    <property type="entry name" value="AraC_binding"/>
    <property type="match status" value="1"/>
</dbReference>
<feature type="domain" description="HTH araC/xylS-type" evidence="7">
    <location>
        <begin position="181"/>
        <end position="277"/>
    </location>
</feature>
<evidence type="ECO:0000256" key="3">
    <source>
        <dbReference type="ARBA" id="ARBA00023125"/>
    </source>
</evidence>
<evidence type="ECO:0000256" key="6">
    <source>
        <dbReference type="ARBA" id="ARBA00037345"/>
    </source>
</evidence>
<dbReference type="GO" id="GO:0043565">
    <property type="term" value="F:sequence-specific DNA binding"/>
    <property type="evidence" value="ECO:0007669"/>
    <property type="project" value="InterPro"/>
</dbReference>
<keyword evidence="5" id="KW-0804">Transcription</keyword>
<keyword evidence="4" id="KW-0010">Activator</keyword>
<dbReference type="InterPro" id="IPR014710">
    <property type="entry name" value="RmlC-like_jellyroll"/>
</dbReference>
<evidence type="ECO:0000256" key="5">
    <source>
        <dbReference type="ARBA" id="ARBA00023163"/>
    </source>
</evidence>
<evidence type="ECO:0000313" key="10">
    <source>
        <dbReference type="Proteomes" id="UP000648816"/>
    </source>
</evidence>
<name>A0A923EY87_9PSED</name>
<evidence type="ECO:0000256" key="2">
    <source>
        <dbReference type="ARBA" id="ARBA00023015"/>
    </source>
</evidence>
<comment type="caution">
    <text evidence="8">The sequence shown here is derived from an EMBL/GenBank/DDBJ whole genome shotgun (WGS) entry which is preliminary data.</text>
</comment>
<keyword evidence="2" id="KW-0805">Transcription regulation</keyword>
<organism evidence="8">
    <name type="scientific">Pseudomonas khorasanensis</name>
    <dbReference type="NCBI Taxonomy" id="2745508"/>
    <lineage>
        <taxon>Bacteria</taxon>
        <taxon>Pseudomonadati</taxon>
        <taxon>Pseudomonadota</taxon>
        <taxon>Gammaproteobacteria</taxon>
        <taxon>Pseudomonadales</taxon>
        <taxon>Pseudomonadaceae</taxon>
        <taxon>Pseudomonas</taxon>
    </lineage>
</organism>
<dbReference type="InterPro" id="IPR018062">
    <property type="entry name" value="HTH_AraC-typ_CS"/>
</dbReference>
<evidence type="ECO:0000256" key="1">
    <source>
        <dbReference type="ARBA" id="ARBA00004496"/>
    </source>
</evidence>
<evidence type="ECO:0000313" key="9">
    <source>
        <dbReference type="EMBL" id="MBV4484431.1"/>
    </source>
</evidence>
<evidence type="ECO:0000256" key="4">
    <source>
        <dbReference type="ARBA" id="ARBA00023159"/>
    </source>
</evidence>
<dbReference type="InterPro" id="IPR020449">
    <property type="entry name" value="Tscrpt_reg_AraC-type_HTH"/>
</dbReference>
<gene>
    <name evidence="8" type="ORF">HU727_00185</name>
    <name evidence="9" type="ORF">HU727_002375</name>
</gene>
<dbReference type="Gene3D" id="1.10.10.60">
    <property type="entry name" value="Homeodomain-like"/>
    <property type="match status" value="2"/>
</dbReference>